<dbReference type="PANTHER" id="PTHR45566:SF2">
    <property type="entry name" value="NARL SUBFAMILY"/>
    <property type="match status" value="1"/>
</dbReference>
<dbReference type="PROSITE" id="PS00622">
    <property type="entry name" value="HTH_LUXR_1"/>
    <property type="match status" value="1"/>
</dbReference>
<evidence type="ECO:0000256" key="2">
    <source>
        <dbReference type="ARBA" id="ARBA00023125"/>
    </source>
</evidence>
<dbReference type="Pfam" id="PF00072">
    <property type="entry name" value="Response_reg"/>
    <property type="match status" value="1"/>
</dbReference>
<organism evidence="7 9">
    <name type="scientific">Pseudomonas helleri</name>
    <dbReference type="NCBI Taxonomy" id="1608996"/>
    <lineage>
        <taxon>Bacteria</taxon>
        <taxon>Pseudomonadati</taxon>
        <taxon>Pseudomonadota</taxon>
        <taxon>Gammaproteobacteria</taxon>
        <taxon>Pseudomonadales</taxon>
        <taxon>Pseudomonadaceae</taxon>
        <taxon>Pseudomonas</taxon>
    </lineage>
</organism>
<accession>A0A0J6IE21</accession>
<feature type="domain" description="Response regulatory" evidence="5">
    <location>
        <begin position="5"/>
        <end position="125"/>
    </location>
</feature>
<name>A0A0J6IE21_9PSED</name>
<dbReference type="PROSITE" id="PS50043">
    <property type="entry name" value="HTH_LUXR_2"/>
    <property type="match status" value="1"/>
</dbReference>
<dbReference type="InterPro" id="IPR036388">
    <property type="entry name" value="WH-like_DNA-bd_sf"/>
</dbReference>
<dbReference type="Proteomes" id="UP000489190">
    <property type="component" value="Unassembled WGS sequence"/>
</dbReference>
<dbReference type="EMBL" id="WIWI01000010">
    <property type="protein sequence ID" value="MQT88468.1"/>
    <property type="molecule type" value="Genomic_DNA"/>
</dbReference>
<dbReference type="Gene3D" id="3.40.50.2300">
    <property type="match status" value="1"/>
</dbReference>
<gene>
    <name evidence="7" type="ORF">GHO39_04830</name>
    <name evidence="6" type="ORF">GHO40_12710</name>
</gene>
<dbReference type="CDD" id="cd17535">
    <property type="entry name" value="REC_NarL-like"/>
    <property type="match status" value="1"/>
</dbReference>
<dbReference type="Gene3D" id="1.10.10.10">
    <property type="entry name" value="Winged helix-like DNA-binding domain superfamily/Winged helix DNA-binding domain"/>
    <property type="match status" value="1"/>
</dbReference>
<dbReference type="PROSITE" id="PS50110">
    <property type="entry name" value="RESPONSE_REGULATORY"/>
    <property type="match status" value="1"/>
</dbReference>
<sequence length="216" mass="23899">MHEIKAVIADDHPVVLVGLREMIQRDTRFELVGEAVSSSQLIKLLVSNQLDLVITDFNMPGDDLYGDGLQLIEYIIEQFPAVKILVLTMVSNQLIISRLLEMGVAGVIAKNHIHEEIGKALNALANDRPYVAPSVQPMSVLANAKVIDERFSNLSPREVEVLRLFVTGSTVSEIAKLLNRSVKTVSTQKISAMHKLEVLTDHALLTYCIKADPFES</sequence>
<evidence type="ECO:0000313" key="8">
    <source>
        <dbReference type="Proteomes" id="UP000441404"/>
    </source>
</evidence>
<evidence type="ECO:0000256" key="1">
    <source>
        <dbReference type="ARBA" id="ARBA00022553"/>
    </source>
</evidence>
<dbReference type="AlphaFoldDB" id="A0A0J6IE21"/>
<keyword evidence="1 3" id="KW-0597">Phosphoprotein</keyword>
<protein>
    <submittedName>
        <fullName evidence="7">Response regulator</fullName>
    </submittedName>
</protein>
<dbReference type="InterPro" id="IPR016032">
    <property type="entry name" value="Sig_transdc_resp-reg_C-effctor"/>
</dbReference>
<dbReference type="SMART" id="SM00448">
    <property type="entry name" value="REC"/>
    <property type="match status" value="1"/>
</dbReference>
<dbReference type="GO" id="GO:0000160">
    <property type="term" value="P:phosphorelay signal transduction system"/>
    <property type="evidence" value="ECO:0007669"/>
    <property type="project" value="InterPro"/>
</dbReference>
<dbReference type="PANTHER" id="PTHR45566">
    <property type="entry name" value="HTH-TYPE TRANSCRIPTIONAL REGULATOR YHJB-RELATED"/>
    <property type="match status" value="1"/>
</dbReference>
<dbReference type="InterPro" id="IPR051015">
    <property type="entry name" value="EvgA-like"/>
</dbReference>
<evidence type="ECO:0000313" key="9">
    <source>
        <dbReference type="Proteomes" id="UP000489190"/>
    </source>
</evidence>
<dbReference type="PRINTS" id="PR00038">
    <property type="entry name" value="HTHLUXR"/>
</dbReference>
<evidence type="ECO:0000256" key="3">
    <source>
        <dbReference type="PROSITE-ProRule" id="PRU00169"/>
    </source>
</evidence>
<evidence type="ECO:0000259" key="5">
    <source>
        <dbReference type="PROSITE" id="PS50110"/>
    </source>
</evidence>
<evidence type="ECO:0000313" key="6">
    <source>
        <dbReference type="EMBL" id="MQT47584.1"/>
    </source>
</evidence>
<dbReference type="CDD" id="cd06170">
    <property type="entry name" value="LuxR_C_like"/>
    <property type="match status" value="1"/>
</dbReference>
<feature type="domain" description="HTH luxR-type" evidence="4">
    <location>
        <begin position="147"/>
        <end position="212"/>
    </location>
</feature>
<dbReference type="SUPFAM" id="SSF46894">
    <property type="entry name" value="C-terminal effector domain of the bipartite response regulators"/>
    <property type="match status" value="1"/>
</dbReference>
<dbReference type="InterPro" id="IPR001789">
    <property type="entry name" value="Sig_transdc_resp-reg_receiver"/>
</dbReference>
<dbReference type="OrthoDB" id="4313922at2"/>
<dbReference type="EMBL" id="WIWJ01000020">
    <property type="protein sequence ID" value="MQT47584.1"/>
    <property type="molecule type" value="Genomic_DNA"/>
</dbReference>
<dbReference type="STRING" id="1608996.TU84_07600"/>
<dbReference type="InterPro" id="IPR000792">
    <property type="entry name" value="Tscrpt_reg_LuxR_C"/>
</dbReference>
<evidence type="ECO:0000259" key="4">
    <source>
        <dbReference type="PROSITE" id="PS50043"/>
    </source>
</evidence>
<dbReference type="RefSeq" id="WP_048368428.1">
    <property type="nucleotide sequence ID" value="NZ_JYLD01000003.1"/>
</dbReference>
<reference evidence="8 9" key="1">
    <citation type="submission" date="2019-10" db="EMBL/GenBank/DDBJ databases">
        <title>Evaluation of single-gene subtyping targets for Pseudomonas.</title>
        <authorList>
            <person name="Reichler S.J."/>
            <person name="Orsi R.H."/>
            <person name="Wiedmann M."/>
            <person name="Martin N.H."/>
            <person name="Murphy S.I."/>
        </authorList>
    </citation>
    <scope>NUCLEOTIDE SEQUENCE [LARGE SCALE GENOMIC DNA]</scope>
    <source>
        <strain evidence="7 9">FSL R10-3254</strain>
        <strain evidence="6 8">FSL R10-3257</strain>
    </source>
</reference>
<keyword evidence="2" id="KW-0238">DNA-binding</keyword>
<dbReference type="InterPro" id="IPR058245">
    <property type="entry name" value="NreC/VraR/RcsB-like_REC"/>
</dbReference>
<dbReference type="Pfam" id="PF00196">
    <property type="entry name" value="GerE"/>
    <property type="match status" value="1"/>
</dbReference>
<dbReference type="GO" id="GO:0003677">
    <property type="term" value="F:DNA binding"/>
    <property type="evidence" value="ECO:0007669"/>
    <property type="project" value="UniProtKB-KW"/>
</dbReference>
<dbReference type="GO" id="GO:0006355">
    <property type="term" value="P:regulation of DNA-templated transcription"/>
    <property type="evidence" value="ECO:0007669"/>
    <property type="project" value="InterPro"/>
</dbReference>
<evidence type="ECO:0000313" key="7">
    <source>
        <dbReference type="EMBL" id="MQT88468.1"/>
    </source>
</evidence>
<dbReference type="SMART" id="SM00421">
    <property type="entry name" value="HTH_LUXR"/>
    <property type="match status" value="1"/>
</dbReference>
<dbReference type="SUPFAM" id="SSF52172">
    <property type="entry name" value="CheY-like"/>
    <property type="match status" value="1"/>
</dbReference>
<dbReference type="Proteomes" id="UP000441404">
    <property type="component" value="Unassembled WGS sequence"/>
</dbReference>
<feature type="modified residue" description="4-aspartylphosphate" evidence="3">
    <location>
        <position position="56"/>
    </location>
</feature>
<proteinExistence type="predicted"/>
<dbReference type="InterPro" id="IPR011006">
    <property type="entry name" value="CheY-like_superfamily"/>
</dbReference>
<comment type="caution">
    <text evidence="7">The sequence shown here is derived from an EMBL/GenBank/DDBJ whole genome shotgun (WGS) entry which is preliminary data.</text>
</comment>